<evidence type="ECO:0000313" key="6">
    <source>
        <dbReference type="Proteomes" id="UP000199698"/>
    </source>
</evidence>
<evidence type="ECO:0000256" key="3">
    <source>
        <dbReference type="ARBA" id="ARBA00023172"/>
    </source>
</evidence>
<dbReference type="PROSITE" id="PS51898">
    <property type="entry name" value="TYR_RECOMBINASE"/>
    <property type="match status" value="1"/>
</dbReference>
<dbReference type="PANTHER" id="PTHR30629">
    <property type="entry name" value="PROPHAGE INTEGRASE"/>
    <property type="match status" value="1"/>
</dbReference>
<name>A0A1C4BP73_9GAMM</name>
<dbReference type="GO" id="GO:0006310">
    <property type="term" value="P:DNA recombination"/>
    <property type="evidence" value="ECO:0007669"/>
    <property type="project" value="UniProtKB-KW"/>
</dbReference>
<dbReference type="InterPro" id="IPR002104">
    <property type="entry name" value="Integrase_catalytic"/>
</dbReference>
<evidence type="ECO:0000256" key="1">
    <source>
        <dbReference type="ARBA" id="ARBA00008857"/>
    </source>
</evidence>
<dbReference type="STRING" id="1798183.GA0061080_10232"/>
<evidence type="ECO:0000313" key="5">
    <source>
        <dbReference type="EMBL" id="SCC08538.1"/>
    </source>
</evidence>
<evidence type="ECO:0000259" key="4">
    <source>
        <dbReference type="PROSITE" id="PS51898"/>
    </source>
</evidence>
<sequence length="173" mass="19881">MLTMTRKSGIVDATWDEIDFKNAEWTIPAERMKASRQGAGRPHVVYLSKQAIDLFMQLKILSSESPFVLPSFGQSKYGNISKSSINRACTHTIQLAQKNGLNLDNFTVHDMRRTASTHLHEAGYNSDWIEKALAHEQRGVRAVYNKAEYSEQRRKLLQDWADMIDKWTIEYTS</sequence>
<dbReference type="InterPro" id="IPR050808">
    <property type="entry name" value="Phage_Integrase"/>
</dbReference>
<dbReference type="PANTHER" id="PTHR30629:SF2">
    <property type="entry name" value="PROPHAGE INTEGRASE INTS-RELATED"/>
    <property type="match status" value="1"/>
</dbReference>
<dbReference type="Gene3D" id="1.10.443.10">
    <property type="entry name" value="Intergrase catalytic core"/>
    <property type="match status" value="1"/>
</dbReference>
<dbReference type="EMBL" id="FMBA01000023">
    <property type="protein sequence ID" value="SCC08538.1"/>
    <property type="molecule type" value="Genomic_DNA"/>
</dbReference>
<comment type="similarity">
    <text evidence="1">Belongs to the 'phage' integrase family.</text>
</comment>
<accession>A0A1C4BP73</accession>
<dbReference type="GO" id="GO:0015074">
    <property type="term" value="P:DNA integration"/>
    <property type="evidence" value="ECO:0007669"/>
    <property type="project" value="UniProtKB-KW"/>
</dbReference>
<keyword evidence="6" id="KW-1185">Reference proteome</keyword>
<organism evidence="5 6">
    <name type="scientific">Gilliamella intestini</name>
    <dbReference type="NCBI Taxonomy" id="1798183"/>
    <lineage>
        <taxon>Bacteria</taxon>
        <taxon>Pseudomonadati</taxon>
        <taxon>Pseudomonadota</taxon>
        <taxon>Gammaproteobacteria</taxon>
        <taxon>Orbales</taxon>
        <taxon>Orbaceae</taxon>
        <taxon>Gilliamella</taxon>
    </lineage>
</organism>
<proteinExistence type="inferred from homology"/>
<dbReference type="GO" id="GO:0003677">
    <property type="term" value="F:DNA binding"/>
    <property type="evidence" value="ECO:0007669"/>
    <property type="project" value="InterPro"/>
</dbReference>
<dbReference type="InterPro" id="IPR011010">
    <property type="entry name" value="DNA_brk_join_enz"/>
</dbReference>
<evidence type="ECO:0000256" key="2">
    <source>
        <dbReference type="ARBA" id="ARBA00022908"/>
    </source>
</evidence>
<keyword evidence="2" id="KW-0229">DNA integration</keyword>
<dbReference type="AlphaFoldDB" id="A0A1C4BP73"/>
<protein>
    <submittedName>
        <fullName evidence="5">Phage integrase family protein</fullName>
    </submittedName>
</protein>
<dbReference type="InterPro" id="IPR013762">
    <property type="entry name" value="Integrase-like_cat_sf"/>
</dbReference>
<dbReference type="Pfam" id="PF00589">
    <property type="entry name" value="Phage_integrase"/>
    <property type="match status" value="1"/>
</dbReference>
<gene>
    <name evidence="5" type="ORF">GA0061080_10232</name>
</gene>
<keyword evidence="3" id="KW-0233">DNA recombination</keyword>
<feature type="domain" description="Tyr recombinase" evidence="4">
    <location>
        <begin position="1"/>
        <end position="158"/>
    </location>
</feature>
<dbReference type="SUPFAM" id="SSF56349">
    <property type="entry name" value="DNA breaking-rejoining enzymes"/>
    <property type="match status" value="1"/>
</dbReference>
<dbReference type="CDD" id="cd00801">
    <property type="entry name" value="INT_P4_C"/>
    <property type="match status" value="1"/>
</dbReference>
<reference evidence="6" key="1">
    <citation type="submission" date="2016-08" db="EMBL/GenBank/DDBJ databases">
        <authorList>
            <person name="Varghese N."/>
            <person name="Submissions Spin"/>
        </authorList>
    </citation>
    <scope>NUCLEOTIDE SEQUENCE [LARGE SCALE GENOMIC DNA]</scope>
    <source>
        <strain evidence="6">R-53144</strain>
    </source>
</reference>
<dbReference type="Proteomes" id="UP000199698">
    <property type="component" value="Unassembled WGS sequence"/>
</dbReference>